<dbReference type="PROSITE" id="PS50002">
    <property type="entry name" value="SH3"/>
    <property type="match status" value="1"/>
</dbReference>
<dbReference type="SMART" id="SM00228">
    <property type="entry name" value="PDZ"/>
    <property type="match status" value="1"/>
</dbReference>
<dbReference type="SUPFAM" id="SSF52540">
    <property type="entry name" value="P-loop containing nucleoside triphosphate hydrolases"/>
    <property type="match status" value="1"/>
</dbReference>
<dbReference type="Pfam" id="PF07653">
    <property type="entry name" value="SH3_2"/>
    <property type="match status" value="1"/>
</dbReference>
<dbReference type="PROSITE" id="PS50052">
    <property type="entry name" value="GUANYLATE_KINASE_2"/>
    <property type="match status" value="1"/>
</dbReference>
<evidence type="ECO:0000256" key="3">
    <source>
        <dbReference type="PROSITE-ProRule" id="PRU00192"/>
    </source>
</evidence>
<feature type="non-terminal residue" evidence="8">
    <location>
        <position position="1"/>
    </location>
</feature>
<dbReference type="InterPro" id="IPR014775">
    <property type="entry name" value="L27_C"/>
</dbReference>
<dbReference type="PROSITE" id="PS50106">
    <property type="entry name" value="PDZ"/>
    <property type="match status" value="1"/>
</dbReference>
<dbReference type="InterPro" id="IPR050716">
    <property type="entry name" value="MAGUK"/>
</dbReference>
<evidence type="ECO:0000259" key="5">
    <source>
        <dbReference type="PROSITE" id="PS50052"/>
    </source>
</evidence>
<proteinExistence type="inferred from homology"/>
<gene>
    <name evidence="8" type="ORF">BSL78_07081</name>
</gene>
<dbReference type="InterPro" id="IPR001452">
    <property type="entry name" value="SH3_domain"/>
</dbReference>
<feature type="domain" description="L27" evidence="7">
    <location>
        <begin position="1"/>
        <end position="54"/>
    </location>
</feature>
<reference evidence="8 9" key="1">
    <citation type="journal article" date="2017" name="PLoS Biol.">
        <title>The sea cucumber genome provides insights into morphological evolution and visceral regeneration.</title>
        <authorList>
            <person name="Zhang X."/>
            <person name="Sun L."/>
            <person name="Yuan J."/>
            <person name="Sun Y."/>
            <person name="Gao Y."/>
            <person name="Zhang L."/>
            <person name="Li S."/>
            <person name="Dai H."/>
            <person name="Hamel J.F."/>
            <person name="Liu C."/>
            <person name="Yu Y."/>
            <person name="Liu S."/>
            <person name="Lin W."/>
            <person name="Guo K."/>
            <person name="Jin S."/>
            <person name="Xu P."/>
            <person name="Storey K.B."/>
            <person name="Huan P."/>
            <person name="Zhang T."/>
            <person name="Zhou Y."/>
            <person name="Zhang J."/>
            <person name="Lin C."/>
            <person name="Li X."/>
            <person name="Xing L."/>
            <person name="Huo D."/>
            <person name="Sun M."/>
            <person name="Wang L."/>
            <person name="Mercier A."/>
            <person name="Li F."/>
            <person name="Yang H."/>
            <person name="Xiang J."/>
        </authorList>
    </citation>
    <scope>NUCLEOTIDE SEQUENCE [LARGE SCALE GENOMIC DNA]</scope>
    <source>
        <strain evidence="8">Shaxun</strain>
        <tissue evidence="8">Muscle</tissue>
    </source>
</reference>
<dbReference type="SMART" id="SM00072">
    <property type="entry name" value="GuKc"/>
    <property type="match status" value="1"/>
</dbReference>
<dbReference type="InterPro" id="IPR001478">
    <property type="entry name" value="PDZ"/>
</dbReference>
<dbReference type="Pfam" id="PF00625">
    <property type="entry name" value="Guanylate_kin"/>
    <property type="match status" value="2"/>
</dbReference>
<dbReference type="EMBL" id="MRZV01000192">
    <property type="protein sequence ID" value="PIK55988.1"/>
    <property type="molecule type" value="Genomic_DNA"/>
</dbReference>
<feature type="domain" description="Guanylate kinase-like" evidence="5">
    <location>
        <begin position="386"/>
        <end position="629"/>
    </location>
</feature>
<organism evidence="8 9">
    <name type="scientific">Stichopus japonicus</name>
    <name type="common">Sea cucumber</name>
    <dbReference type="NCBI Taxonomy" id="307972"/>
    <lineage>
        <taxon>Eukaryota</taxon>
        <taxon>Metazoa</taxon>
        <taxon>Echinodermata</taxon>
        <taxon>Eleutherozoa</taxon>
        <taxon>Echinozoa</taxon>
        <taxon>Holothuroidea</taxon>
        <taxon>Aspidochirotacea</taxon>
        <taxon>Aspidochirotida</taxon>
        <taxon>Stichopodidae</taxon>
        <taxon>Apostichopus</taxon>
    </lineage>
</organism>
<dbReference type="Gene3D" id="2.30.30.40">
    <property type="entry name" value="SH3 Domains"/>
    <property type="match status" value="1"/>
</dbReference>
<dbReference type="InterPro" id="IPR008145">
    <property type="entry name" value="GK/Ca_channel_bsu"/>
</dbReference>
<evidence type="ECO:0000313" key="8">
    <source>
        <dbReference type="EMBL" id="PIK55988.1"/>
    </source>
</evidence>
<dbReference type="Pfam" id="PF00595">
    <property type="entry name" value="PDZ"/>
    <property type="match status" value="1"/>
</dbReference>
<dbReference type="InterPro" id="IPR036892">
    <property type="entry name" value="L27_dom_sf"/>
</dbReference>
<dbReference type="InterPro" id="IPR004172">
    <property type="entry name" value="L27_dom"/>
</dbReference>
<dbReference type="SUPFAM" id="SSF50044">
    <property type="entry name" value="SH3-domain"/>
    <property type="match status" value="1"/>
</dbReference>
<dbReference type="PROSITE" id="PS51022">
    <property type="entry name" value="L27"/>
    <property type="match status" value="1"/>
</dbReference>
<evidence type="ECO:0000256" key="2">
    <source>
        <dbReference type="ARBA" id="ARBA00022443"/>
    </source>
</evidence>
<dbReference type="InterPro" id="IPR008144">
    <property type="entry name" value="Guanylate_kin-like_dom"/>
</dbReference>
<feature type="domain" description="SH3" evidence="4">
    <location>
        <begin position="216"/>
        <end position="285"/>
    </location>
</feature>
<dbReference type="SUPFAM" id="SSF101288">
    <property type="entry name" value="L27 domain"/>
    <property type="match status" value="1"/>
</dbReference>
<comment type="similarity">
    <text evidence="1">Belongs to the MAGUK family.</text>
</comment>
<evidence type="ECO:0000256" key="1">
    <source>
        <dbReference type="ARBA" id="ARBA00007014"/>
    </source>
</evidence>
<keyword evidence="2 3" id="KW-0728">SH3 domain</keyword>
<dbReference type="InterPro" id="IPR027417">
    <property type="entry name" value="P-loop_NTPase"/>
</dbReference>
<dbReference type="SUPFAM" id="SSF50156">
    <property type="entry name" value="PDZ domain-like"/>
    <property type="match status" value="1"/>
</dbReference>
<protein>
    <submittedName>
        <fullName evidence="8">Putative MAGUK p55 subfamily member 6</fullName>
    </submittedName>
</protein>
<evidence type="ECO:0000259" key="6">
    <source>
        <dbReference type="PROSITE" id="PS50106"/>
    </source>
</evidence>
<dbReference type="PANTHER" id="PTHR23122">
    <property type="entry name" value="MEMBRANE-ASSOCIATED GUANYLATE KINASE MAGUK"/>
    <property type="match status" value="1"/>
</dbReference>
<dbReference type="OrthoDB" id="65789at2759"/>
<dbReference type="Pfam" id="PF02828">
    <property type="entry name" value="L27"/>
    <property type="match status" value="1"/>
</dbReference>
<dbReference type="Gene3D" id="1.10.287.650">
    <property type="entry name" value="L27 domain"/>
    <property type="match status" value="1"/>
</dbReference>
<dbReference type="InterPro" id="IPR036034">
    <property type="entry name" value="PDZ_sf"/>
</dbReference>
<name>A0A2G8L6W8_STIJA</name>
<dbReference type="Gene3D" id="2.30.42.10">
    <property type="match status" value="1"/>
</dbReference>
<comment type="caution">
    <text evidence="8">The sequence shown here is derived from an EMBL/GenBank/DDBJ whole genome shotgun (WGS) entry which is preliminary data.</text>
</comment>
<keyword evidence="9" id="KW-1185">Reference proteome</keyword>
<dbReference type="Proteomes" id="UP000230750">
    <property type="component" value="Unassembled WGS sequence"/>
</dbReference>
<dbReference type="SMART" id="SM00326">
    <property type="entry name" value="SH3"/>
    <property type="match status" value="1"/>
</dbReference>
<evidence type="ECO:0000313" key="9">
    <source>
        <dbReference type="Proteomes" id="UP000230750"/>
    </source>
</evidence>
<evidence type="ECO:0000259" key="4">
    <source>
        <dbReference type="PROSITE" id="PS50002"/>
    </source>
</evidence>
<dbReference type="Gene3D" id="3.40.50.300">
    <property type="entry name" value="P-loop containing nucleotide triphosphate hydrolases"/>
    <property type="match status" value="1"/>
</dbReference>
<dbReference type="CDD" id="cd11862">
    <property type="entry name" value="SH3_MPP"/>
    <property type="match status" value="1"/>
</dbReference>
<dbReference type="InterPro" id="IPR036028">
    <property type="entry name" value="SH3-like_dom_sf"/>
</dbReference>
<dbReference type="SMART" id="SM00569">
    <property type="entry name" value="L27"/>
    <property type="match status" value="2"/>
</dbReference>
<dbReference type="AlphaFoldDB" id="A0A2G8L6W8"/>
<accession>A0A2G8L6W8</accession>
<dbReference type="STRING" id="307972.A0A2G8L6W8"/>
<feature type="domain" description="PDZ" evidence="6">
    <location>
        <begin position="130"/>
        <end position="185"/>
    </location>
</feature>
<evidence type="ECO:0000259" key="7">
    <source>
        <dbReference type="PROSITE" id="PS51022"/>
    </source>
</evidence>
<sequence>ALETIIDHLDMVNSAVNGPPDMDLLFLKEVMRGKLMQNLVKAHDTLEDKEVKPCHTDSVGFTGDIIAELTSVIGTDQAATELAGILQDLHFISLLQTHDEIASGNLGRPEPSLRNSQGPDEYDYQDTIKLIGIRKVKDQPLGITVRCDKGELMVARILHGGIIDQQGLLHVGDIIKEINDVDIKNNPTAFNHELAQSNGRVTLKILPNYRDSLPPPPPIYLRAFFSYNPKKDTLLPCSDIGLAFEKGDVLCVVDRSDPEWWQAYVVGREETSGLIPSEELEEKRRAFVPSDHLYTKRNKMNLLLECTWQKLSKTDGTVHSASSDSVPEEPLTFTIMQTSDRALVSGLRAYKGQEEEEIQLRDSEEYQFDKSDIISYEEVQEMPPFLRKQLLIRSAGSRATSIVNHLIKTDPERFGSAIASVHELLGTFMVTRDIQENANNNGKVHRDQKDSEVDGVNYNFSKRKDLENDITHNRLLEYGEFMGNIYGTSFDAVKKVYKETRSVCLMSTHRIVVMLTVFSLSSTTRKWTFIYTCIFLNGKHAHCVPNTLKLLRNSEYLPFVVFVKSPNLDTLRAMHQQASRGSGVVPDSELQKTVDESERIEQLYSHLFDFTIVNDNLDDTCDELLLELENLETQRQWVPVTWVYDCP</sequence>